<accession>A0A382TZG5</accession>
<dbReference type="EMBL" id="UINC01140123">
    <property type="protein sequence ID" value="SVD27085.1"/>
    <property type="molecule type" value="Genomic_DNA"/>
</dbReference>
<organism evidence="1">
    <name type="scientific">marine metagenome</name>
    <dbReference type="NCBI Taxonomy" id="408172"/>
    <lineage>
        <taxon>unclassified sequences</taxon>
        <taxon>metagenomes</taxon>
        <taxon>ecological metagenomes</taxon>
    </lineage>
</organism>
<proteinExistence type="predicted"/>
<sequence>MKNLIMGIVIGVSLGITPIAFSAYYSSNTSASDLTASELKSVIQDALDSCTVTKELGYSSGGEYFEIDC</sequence>
<dbReference type="AlphaFoldDB" id="A0A382TZG5"/>
<name>A0A382TZG5_9ZZZZ</name>
<protein>
    <submittedName>
        <fullName evidence="1">Uncharacterized protein</fullName>
    </submittedName>
</protein>
<evidence type="ECO:0000313" key="1">
    <source>
        <dbReference type="EMBL" id="SVD27085.1"/>
    </source>
</evidence>
<gene>
    <name evidence="1" type="ORF">METZ01_LOCUS379939</name>
</gene>
<reference evidence="1" key="1">
    <citation type="submission" date="2018-05" db="EMBL/GenBank/DDBJ databases">
        <authorList>
            <person name="Lanie J.A."/>
            <person name="Ng W.-L."/>
            <person name="Kazmierczak K.M."/>
            <person name="Andrzejewski T.M."/>
            <person name="Davidsen T.M."/>
            <person name="Wayne K.J."/>
            <person name="Tettelin H."/>
            <person name="Glass J.I."/>
            <person name="Rusch D."/>
            <person name="Podicherti R."/>
            <person name="Tsui H.-C.T."/>
            <person name="Winkler M.E."/>
        </authorList>
    </citation>
    <scope>NUCLEOTIDE SEQUENCE</scope>
</reference>